<proteinExistence type="inferred from homology"/>
<dbReference type="InterPro" id="IPR002010">
    <property type="entry name" value="T3SS_IM_R"/>
</dbReference>
<dbReference type="EMBL" id="JBHSGI010000015">
    <property type="protein sequence ID" value="MFC4669536.1"/>
    <property type="molecule type" value="Genomic_DNA"/>
</dbReference>
<dbReference type="RefSeq" id="WP_380717965.1">
    <property type="nucleotide sequence ID" value="NZ_JBHSGI010000015.1"/>
</dbReference>
<feature type="transmembrane region" description="Helical" evidence="7">
    <location>
        <begin position="178"/>
        <end position="199"/>
    </location>
</feature>
<sequence>MDLTALLTSQVLGYALVFARLGSVMVFMPGIGEQMIPVRHRLAMGVVLSLALYPATPVGALNLPTPLDLFPLLVVETAIGIWIGLTARILLSALQLAGYQVGLVSGLSNAFAPNIGSFEGSTLLATSLMLTGVTLIFVTDLHHAILQALLMSYDVFPPGGIMPGDMAQQIVRAASHSFYIGTMISAPFFVMGLVLNVGFGLANRMMPTLPVFFVAAPLLIVAGLFVLVVAAPAMLRAWLEDFSTWLGILAF</sequence>
<gene>
    <name evidence="8" type="ORF">ACFO5X_13320</name>
</gene>
<dbReference type="PRINTS" id="PR00953">
    <property type="entry name" value="TYPE3IMRPROT"/>
</dbReference>
<keyword evidence="6 7" id="KW-0472">Membrane</keyword>
<feature type="transmembrane region" description="Helical" evidence="7">
    <location>
        <begin position="12"/>
        <end position="30"/>
    </location>
</feature>
<keyword evidence="8" id="KW-0966">Cell projection</keyword>
<comment type="subcellular location">
    <subcellularLocation>
        <location evidence="1">Cell membrane</location>
        <topology evidence="1">Multi-pass membrane protein</topology>
    </subcellularLocation>
</comment>
<dbReference type="PANTHER" id="PTHR30065">
    <property type="entry name" value="FLAGELLAR BIOSYNTHETIC PROTEIN FLIR"/>
    <property type="match status" value="1"/>
</dbReference>
<protein>
    <submittedName>
        <fullName evidence="8">Flagellar biosynthetic protein FliR</fullName>
    </submittedName>
</protein>
<evidence type="ECO:0000256" key="1">
    <source>
        <dbReference type="ARBA" id="ARBA00004651"/>
    </source>
</evidence>
<keyword evidence="4 7" id="KW-0812">Transmembrane</keyword>
<reference evidence="9" key="1">
    <citation type="journal article" date="2019" name="Int. J. Syst. Evol. Microbiol.">
        <title>The Global Catalogue of Microorganisms (GCM) 10K type strain sequencing project: providing services to taxonomists for standard genome sequencing and annotation.</title>
        <authorList>
            <consortium name="The Broad Institute Genomics Platform"/>
            <consortium name="The Broad Institute Genome Sequencing Center for Infectious Disease"/>
            <person name="Wu L."/>
            <person name="Ma J."/>
        </authorList>
    </citation>
    <scope>NUCLEOTIDE SEQUENCE [LARGE SCALE GENOMIC DNA]</scope>
    <source>
        <strain evidence="9">CGMCC 4.7283</strain>
    </source>
</reference>
<dbReference type="PANTHER" id="PTHR30065:SF8">
    <property type="entry name" value="FLAGELLAR BIOSYNTHETIC PROTEIN FLIR"/>
    <property type="match status" value="1"/>
</dbReference>
<evidence type="ECO:0000256" key="7">
    <source>
        <dbReference type="SAM" id="Phobius"/>
    </source>
</evidence>
<accession>A0ABV9KHY1</accession>
<dbReference type="Proteomes" id="UP001595973">
    <property type="component" value="Unassembled WGS sequence"/>
</dbReference>
<keyword evidence="5 7" id="KW-1133">Transmembrane helix</keyword>
<organism evidence="8 9">
    <name type="scientific">Seohaeicola nanhaiensis</name>
    <dbReference type="NCBI Taxonomy" id="1387282"/>
    <lineage>
        <taxon>Bacteria</taxon>
        <taxon>Pseudomonadati</taxon>
        <taxon>Pseudomonadota</taxon>
        <taxon>Alphaproteobacteria</taxon>
        <taxon>Rhodobacterales</taxon>
        <taxon>Roseobacteraceae</taxon>
        <taxon>Seohaeicola</taxon>
    </lineage>
</organism>
<evidence type="ECO:0000256" key="6">
    <source>
        <dbReference type="ARBA" id="ARBA00023136"/>
    </source>
</evidence>
<keyword evidence="9" id="KW-1185">Reference proteome</keyword>
<evidence type="ECO:0000256" key="3">
    <source>
        <dbReference type="ARBA" id="ARBA00022475"/>
    </source>
</evidence>
<comment type="similarity">
    <text evidence="2">Belongs to the FliR/MopE/SpaR family.</text>
</comment>
<keyword evidence="3" id="KW-1003">Cell membrane</keyword>
<evidence type="ECO:0000313" key="9">
    <source>
        <dbReference type="Proteomes" id="UP001595973"/>
    </source>
</evidence>
<dbReference type="Pfam" id="PF01311">
    <property type="entry name" value="Bac_export_1"/>
    <property type="match status" value="1"/>
</dbReference>
<keyword evidence="8" id="KW-0969">Cilium</keyword>
<evidence type="ECO:0000313" key="8">
    <source>
        <dbReference type="EMBL" id="MFC4669536.1"/>
    </source>
</evidence>
<comment type="caution">
    <text evidence="8">The sequence shown here is derived from an EMBL/GenBank/DDBJ whole genome shotgun (WGS) entry which is preliminary data.</text>
</comment>
<keyword evidence="8" id="KW-0282">Flagellum</keyword>
<feature type="transmembrane region" description="Helical" evidence="7">
    <location>
        <begin position="211"/>
        <end position="235"/>
    </location>
</feature>
<feature type="transmembrane region" description="Helical" evidence="7">
    <location>
        <begin position="69"/>
        <end position="91"/>
    </location>
</feature>
<evidence type="ECO:0000256" key="5">
    <source>
        <dbReference type="ARBA" id="ARBA00022989"/>
    </source>
</evidence>
<evidence type="ECO:0000256" key="2">
    <source>
        <dbReference type="ARBA" id="ARBA00009772"/>
    </source>
</evidence>
<evidence type="ECO:0000256" key="4">
    <source>
        <dbReference type="ARBA" id="ARBA00022692"/>
    </source>
</evidence>
<name>A0ABV9KHY1_9RHOB</name>
<feature type="transmembrane region" description="Helical" evidence="7">
    <location>
        <begin position="42"/>
        <end position="63"/>
    </location>
</feature>